<sequence length="425" mass="48193">MRRGLRTIIFLNLLALGLFSAARQPDGPKNALDRLLRDYLDKLDELDEMDGMQSDQPQQGKNEVYPENSRNFSAIEYSRAMRNRSKEKRIEDVKNLILSLTQRKPDDADVPEHSINISQIIPPVFNITGISTDDQAAEKIRSFYPSCEIPLNTDHDVWQDDDTMNLFFDFELLDDAKNGNIAAATLRLYRLPEEPSTKSPGNARDCDNLTSSEDDRLLRVSIYWYTKSLKKRRVKRRLSDSKVIPESAKWVELSVKPAAKAWAKGRNLGMSVLVEDQDGNTVRADRIFKGASCTVGVSTPKPIPTIIVDAARRSNDFDRIQDLLGRRRNSSAPAATGDDHLLPTIDVRTLEFPYSYKDRPAEAAAPDVAASSDRHIRHQRQHSMQEGGNSSEFDVRQRMVGRRVVFTQEDIRNMSGKFNLSTINR</sequence>
<evidence type="ECO:0000256" key="1">
    <source>
        <dbReference type="SAM" id="MobiDB-lite"/>
    </source>
</evidence>
<dbReference type="OrthoDB" id="6287506at2759"/>
<proteinExistence type="predicted"/>
<dbReference type="InterPro" id="IPR001111">
    <property type="entry name" value="TGF-b_propeptide"/>
</dbReference>
<keyword evidence="5" id="KW-1185">Reference proteome</keyword>
<feature type="signal peptide" evidence="2">
    <location>
        <begin position="1"/>
        <end position="22"/>
    </location>
</feature>
<dbReference type="Proteomes" id="UP001153712">
    <property type="component" value="Chromosome 14"/>
</dbReference>
<gene>
    <name evidence="4" type="ORF">PHYEVI_LOCUS3960</name>
</gene>
<evidence type="ECO:0000313" key="5">
    <source>
        <dbReference type="Proteomes" id="UP001153712"/>
    </source>
</evidence>
<organism evidence="4 5">
    <name type="scientific">Phyllotreta striolata</name>
    <name type="common">Striped flea beetle</name>
    <name type="synonym">Crioceris striolata</name>
    <dbReference type="NCBI Taxonomy" id="444603"/>
    <lineage>
        <taxon>Eukaryota</taxon>
        <taxon>Metazoa</taxon>
        <taxon>Ecdysozoa</taxon>
        <taxon>Arthropoda</taxon>
        <taxon>Hexapoda</taxon>
        <taxon>Insecta</taxon>
        <taxon>Pterygota</taxon>
        <taxon>Neoptera</taxon>
        <taxon>Endopterygota</taxon>
        <taxon>Coleoptera</taxon>
        <taxon>Polyphaga</taxon>
        <taxon>Cucujiformia</taxon>
        <taxon>Chrysomeloidea</taxon>
        <taxon>Chrysomelidae</taxon>
        <taxon>Galerucinae</taxon>
        <taxon>Alticini</taxon>
        <taxon>Phyllotreta</taxon>
    </lineage>
</organism>
<reference evidence="4" key="1">
    <citation type="submission" date="2022-01" db="EMBL/GenBank/DDBJ databases">
        <authorList>
            <person name="King R."/>
        </authorList>
    </citation>
    <scope>NUCLEOTIDE SEQUENCE</scope>
</reference>
<evidence type="ECO:0000256" key="2">
    <source>
        <dbReference type="SAM" id="SignalP"/>
    </source>
</evidence>
<dbReference type="EMBL" id="OU900107">
    <property type="protein sequence ID" value="CAH1165707.1"/>
    <property type="molecule type" value="Genomic_DNA"/>
</dbReference>
<protein>
    <recommendedName>
        <fullName evidence="3">TGF-beta propeptide domain-containing protein</fullName>
    </recommendedName>
</protein>
<feature type="chain" id="PRO_5040175160" description="TGF-beta propeptide domain-containing protein" evidence="2">
    <location>
        <begin position="23"/>
        <end position="425"/>
    </location>
</feature>
<dbReference type="Pfam" id="PF00688">
    <property type="entry name" value="TGFb_propeptide"/>
    <property type="match status" value="1"/>
</dbReference>
<feature type="region of interest" description="Disordered" evidence="1">
    <location>
        <begin position="363"/>
        <end position="394"/>
    </location>
</feature>
<name>A0A9P0GNW5_PHYSR</name>
<evidence type="ECO:0000259" key="3">
    <source>
        <dbReference type="Pfam" id="PF00688"/>
    </source>
</evidence>
<accession>A0A9P0GNW5</accession>
<keyword evidence="2" id="KW-0732">Signal</keyword>
<evidence type="ECO:0000313" key="4">
    <source>
        <dbReference type="EMBL" id="CAH1165707.1"/>
    </source>
</evidence>
<dbReference type="AlphaFoldDB" id="A0A9P0GNW5"/>
<feature type="compositionally biased region" description="Polar residues" evidence="1">
    <location>
        <begin position="382"/>
        <end position="392"/>
    </location>
</feature>
<feature type="domain" description="TGF-beta propeptide" evidence="3">
    <location>
        <begin position="135"/>
        <end position="285"/>
    </location>
</feature>
<dbReference type="Gene3D" id="2.60.120.970">
    <property type="match status" value="1"/>
</dbReference>